<keyword evidence="2" id="KW-0732">Signal</keyword>
<keyword evidence="5" id="KW-1185">Reference proteome</keyword>
<evidence type="ECO:0000259" key="3">
    <source>
        <dbReference type="PROSITE" id="PS51841"/>
    </source>
</evidence>
<proteinExistence type="predicted"/>
<dbReference type="CDD" id="cd04486">
    <property type="entry name" value="YhcR_OBF_like"/>
    <property type="match status" value="1"/>
</dbReference>
<feature type="compositionally biased region" description="Acidic residues" evidence="1">
    <location>
        <begin position="849"/>
        <end position="865"/>
    </location>
</feature>
<dbReference type="InterPro" id="IPR001322">
    <property type="entry name" value="Lamin_tail_dom"/>
</dbReference>
<dbReference type="OrthoDB" id="9800417at2"/>
<protein>
    <submittedName>
        <fullName evidence="4">Endonuclease</fullName>
    </submittedName>
</protein>
<sequence length="865" mass="93812">MNIAKKSFLALAVSASLNATAHAELFISEYVEGSANNKAIEITNRSDQAVNLDDWAIKLANNGNTNYSKSVSLSDVLESGKSLEPGKSLVVAYTKANEPLKGLANSLSSQLNFNGNDVVALTHNEKVVDSLGKLGSNEYFGRDKTLRRKLGTTGREDITSDFDPSVDWESSTKDTFSGLGCDGLAACSDPEPKPVFSCGDENRTPIYEVQGDGASSPLVPAGKYESVEDYYVEGVVTAVTTGLYKGFWLQDPQGDNNDATSDGIFVLSKSVEGLTAGSLVCAAGKVKEFYGFTQLDAKDTQWEFLGDATLPSLTPIRVLENESLTDALERYEGMLVKLDTDSDLVVTRNFGFDYDSKRNNMVLSYQKPLVKPTQLHPAGSLGTDMLAKSNAENRLYVESDQKAPNGKIPYFPELDAEQGYIRIFDRVENLEGVLGFSFREFRLVPTNSVSPADFVHQKDRTDAPTVVDGSNLKVASFNVLNYFTSHSDIGGDLNPMCKDQADADASRGCNRGAKRADEFAMQRDKIVNAMLAIDADILGLMEVENNGFGDKGALADLVNTLNSRIADSDKHYAMVTPETADLKDGKFLGSDAIMVAFIYRPAKVSLAGAASVVRMPEQHIEGENPKGETAQHDKYQRDSLLQTFNMPGEQTLSIVVNHLKSKGSGCYEDWVAGEFESDPADLQGRCNEFRVSATETLGKALQDLSGDVLALGDFNAYAQEDPMRVLTNYDATNEERKIVTAAGTSIQGKVMDEVAREVGDGFGYTNLATAFAGEEAFSYSFDGELGSLDHALGNNSLKEKVVAVEDWHINSVESTLFEYPSRYTGDLVKSDNAFSSSDHDPVIISLNYESDDGNDDGNDDGSDDG</sequence>
<dbReference type="Pfam" id="PF00932">
    <property type="entry name" value="LTD"/>
    <property type="match status" value="1"/>
</dbReference>
<dbReference type="SUPFAM" id="SSF74853">
    <property type="entry name" value="Lamin A/C globular tail domain"/>
    <property type="match status" value="1"/>
</dbReference>
<feature type="chain" id="PRO_5008673071" evidence="2">
    <location>
        <begin position="22"/>
        <end position="865"/>
    </location>
</feature>
<dbReference type="PROSITE" id="PS51841">
    <property type="entry name" value="LTD"/>
    <property type="match status" value="1"/>
</dbReference>
<accession>A0A1C3EGJ7</accession>
<feature type="domain" description="LTD" evidence="3">
    <location>
        <begin position="13"/>
        <end position="170"/>
    </location>
</feature>
<dbReference type="Pfam" id="PF03372">
    <property type="entry name" value="Exo_endo_phos"/>
    <property type="match status" value="1"/>
</dbReference>
<dbReference type="InterPro" id="IPR036691">
    <property type="entry name" value="Endo/exonu/phosph_ase_sf"/>
</dbReference>
<evidence type="ECO:0000256" key="2">
    <source>
        <dbReference type="SAM" id="SignalP"/>
    </source>
</evidence>
<dbReference type="GO" id="GO:0004519">
    <property type="term" value="F:endonuclease activity"/>
    <property type="evidence" value="ECO:0007669"/>
    <property type="project" value="UniProtKB-KW"/>
</dbReference>
<dbReference type="NCBIfam" id="NF033681">
    <property type="entry name" value="ExeM_NucH_DNase"/>
    <property type="match status" value="1"/>
</dbReference>
<dbReference type="AlphaFoldDB" id="A0A1C3EGJ7"/>
<evidence type="ECO:0000313" key="5">
    <source>
        <dbReference type="Proteomes" id="UP000094936"/>
    </source>
</evidence>
<feature type="region of interest" description="Disordered" evidence="1">
    <location>
        <begin position="845"/>
        <end position="865"/>
    </location>
</feature>
<dbReference type="Gene3D" id="3.60.10.10">
    <property type="entry name" value="Endonuclease/exonuclease/phosphatase"/>
    <property type="match status" value="1"/>
</dbReference>
<evidence type="ECO:0000256" key="1">
    <source>
        <dbReference type="SAM" id="MobiDB-lite"/>
    </source>
</evidence>
<dbReference type="Gene3D" id="2.60.40.1260">
    <property type="entry name" value="Lamin Tail domain"/>
    <property type="match status" value="1"/>
</dbReference>
<dbReference type="InterPro" id="IPR005135">
    <property type="entry name" value="Endo/exonuclease/phosphatase"/>
</dbReference>
<feature type="non-terminal residue" evidence="4">
    <location>
        <position position="865"/>
    </location>
</feature>
<dbReference type="Proteomes" id="UP000094936">
    <property type="component" value="Unassembled WGS sequence"/>
</dbReference>
<dbReference type="InterPro" id="IPR047971">
    <property type="entry name" value="ExeM-like"/>
</dbReference>
<dbReference type="SUPFAM" id="SSF56219">
    <property type="entry name" value="DNase I-like"/>
    <property type="match status" value="1"/>
</dbReference>
<dbReference type="PANTHER" id="PTHR42834">
    <property type="entry name" value="ENDONUCLEASE/EXONUCLEASE/PHOSPHATASE FAMILY PROTEIN (AFU_ORTHOLOGUE AFUA_3G09210)"/>
    <property type="match status" value="1"/>
</dbReference>
<dbReference type="PANTHER" id="PTHR42834:SF1">
    <property type="entry name" value="ENDONUCLEASE_EXONUCLEASE_PHOSPHATASE FAMILY PROTEIN (AFU_ORTHOLOGUE AFUA_3G09210)"/>
    <property type="match status" value="1"/>
</dbReference>
<reference evidence="4 5" key="1">
    <citation type="submission" date="2016-05" db="EMBL/GenBank/DDBJ databases">
        <title>Genomic Taxonomy of the Vibrionaceae.</title>
        <authorList>
            <person name="Gomez-Gil B."/>
            <person name="Enciso-Ibarra J."/>
        </authorList>
    </citation>
    <scope>NUCLEOTIDE SEQUENCE [LARGE SCALE GENOMIC DNA]</scope>
    <source>
        <strain evidence="4 5">CAIM 1920</strain>
    </source>
</reference>
<organism evidence="4 5">
    <name type="scientific">Veronia pacifica</name>
    <dbReference type="NCBI Taxonomy" id="1080227"/>
    <lineage>
        <taxon>Bacteria</taxon>
        <taxon>Pseudomonadati</taxon>
        <taxon>Pseudomonadota</taxon>
        <taxon>Gammaproteobacteria</taxon>
        <taxon>Vibrionales</taxon>
        <taxon>Vibrionaceae</taxon>
        <taxon>Veronia</taxon>
    </lineage>
</organism>
<name>A0A1C3EGJ7_9GAMM</name>
<keyword evidence="4" id="KW-0540">Nuclease</keyword>
<feature type="signal peptide" evidence="2">
    <location>
        <begin position="1"/>
        <end position="21"/>
    </location>
</feature>
<dbReference type="RefSeq" id="WP_068902884.1">
    <property type="nucleotide sequence ID" value="NZ_LYBM01000023.1"/>
</dbReference>
<evidence type="ECO:0000313" key="4">
    <source>
        <dbReference type="EMBL" id="ODA32355.1"/>
    </source>
</evidence>
<gene>
    <name evidence="4" type="ORF">A8L45_12845</name>
</gene>
<keyword evidence="4" id="KW-0378">Hydrolase</keyword>
<dbReference type="EMBL" id="LYBM01000023">
    <property type="protein sequence ID" value="ODA32355.1"/>
    <property type="molecule type" value="Genomic_DNA"/>
</dbReference>
<dbReference type="STRING" id="1080227.A8L45_12845"/>
<comment type="caution">
    <text evidence="4">The sequence shown here is derived from an EMBL/GenBank/DDBJ whole genome shotgun (WGS) entry which is preliminary data.</text>
</comment>
<dbReference type="InterPro" id="IPR036415">
    <property type="entry name" value="Lamin_tail_dom_sf"/>
</dbReference>
<keyword evidence="4" id="KW-0255">Endonuclease</keyword>